<dbReference type="AlphaFoldDB" id="A0A316DGB6"/>
<evidence type="ECO:0000313" key="2">
    <source>
        <dbReference type="Proteomes" id="UP000245489"/>
    </source>
</evidence>
<proteinExistence type="predicted"/>
<comment type="caution">
    <text evidence="1">The sequence shown here is derived from an EMBL/GenBank/DDBJ whole genome shotgun (WGS) entry which is preliminary data.</text>
</comment>
<sequence length="98" mass="11470">MKNQTPNPHIQSAQHWLDLEIAIEIIAEMKGIRMSKILREMNKPSPDINKIATWRLELQDLGIERNLLLYDSTQTETVIQKSKTQYSEEIKTYYAAPR</sequence>
<gene>
    <name evidence="1" type="ORF">LV89_04450</name>
</gene>
<keyword evidence="2" id="KW-1185">Reference proteome</keyword>
<dbReference type="RefSeq" id="WP_109745105.1">
    <property type="nucleotide sequence ID" value="NZ_QGGO01000037.1"/>
</dbReference>
<dbReference type="Proteomes" id="UP000245489">
    <property type="component" value="Unassembled WGS sequence"/>
</dbReference>
<accession>A0A316DGB6</accession>
<dbReference type="EMBL" id="QGGO01000037">
    <property type="protein sequence ID" value="PWK17164.1"/>
    <property type="molecule type" value="Genomic_DNA"/>
</dbReference>
<name>A0A316DGB6_9BACT</name>
<evidence type="ECO:0000313" key="1">
    <source>
        <dbReference type="EMBL" id="PWK17164.1"/>
    </source>
</evidence>
<protein>
    <submittedName>
        <fullName evidence="1">Uncharacterized protein</fullName>
    </submittedName>
</protein>
<reference evidence="1 2" key="1">
    <citation type="submission" date="2018-05" db="EMBL/GenBank/DDBJ databases">
        <title>Genomic Encyclopedia of Archaeal and Bacterial Type Strains, Phase II (KMG-II): from individual species to whole genera.</title>
        <authorList>
            <person name="Goeker M."/>
        </authorList>
    </citation>
    <scope>NUCLEOTIDE SEQUENCE [LARGE SCALE GENOMIC DNA]</scope>
    <source>
        <strain evidence="1 2">DSM 22214</strain>
    </source>
</reference>
<organism evidence="1 2">
    <name type="scientific">Arcicella aurantiaca</name>
    <dbReference type="NCBI Taxonomy" id="591202"/>
    <lineage>
        <taxon>Bacteria</taxon>
        <taxon>Pseudomonadati</taxon>
        <taxon>Bacteroidota</taxon>
        <taxon>Cytophagia</taxon>
        <taxon>Cytophagales</taxon>
        <taxon>Flectobacillaceae</taxon>
        <taxon>Arcicella</taxon>
    </lineage>
</organism>